<sequence>MSFAPYKNCQIEYSVTGKGKGLVLVHGTGQSAENTWTEVAKHFSSKRTVVCPNYSGSGRTQDSNEPLTIELLAEQVLATAEHAGLQQFDIAGHSLGTCVAMYLAANYPDRVGKVILLAGFTSTEDARSQLQFRMWKEMAETNPKLLAETFLFTAFSPAFVAGMPDCAVKDTVEAIFTTTDWKGTARQIDLDLRINVMKEARAMQQETLVVGCVHDYIIPIAHSKELMKVISNAQYAEMETGHGGCVENLEQFISIVDGFLA</sequence>
<dbReference type="GO" id="GO:0047372">
    <property type="term" value="F:monoacylglycerol lipase activity"/>
    <property type="evidence" value="ECO:0007669"/>
    <property type="project" value="TreeGrafter"/>
</dbReference>
<dbReference type="RefSeq" id="WP_072697998.1">
    <property type="nucleotide sequence ID" value="NZ_FRDI01000018.1"/>
</dbReference>
<dbReference type="SUPFAM" id="SSF53474">
    <property type="entry name" value="alpha/beta-Hydrolases"/>
    <property type="match status" value="1"/>
</dbReference>
<dbReference type="Gene3D" id="3.40.50.1820">
    <property type="entry name" value="alpha/beta hydrolase"/>
    <property type="match status" value="1"/>
</dbReference>
<dbReference type="Proteomes" id="UP000186469">
    <property type="component" value="Unassembled WGS sequence"/>
</dbReference>
<dbReference type="GO" id="GO:0046464">
    <property type="term" value="P:acylglycerol catabolic process"/>
    <property type="evidence" value="ECO:0007669"/>
    <property type="project" value="TreeGrafter"/>
</dbReference>
<dbReference type="GO" id="GO:0016020">
    <property type="term" value="C:membrane"/>
    <property type="evidence" value="ECO:0007669"/>
    <property type="project" value="TreeGrafter"/>
</dbReference>
<organism evidence="2 3">
    <name type="scientific">Desulfovibrio litoralis DSM 11393</name>
    <dbReference type="NCBI Taxonomy" id="1121455"/>
    <lineage>
        <taxon>Bacteria</taxon>
        <taxon>Pseudomonadati</taxon>
        <taxon>Thermodesulfobacteriota</taxon>
        <taxon>Desulfovibrionia</taxon>
        <taxon>Desulfovibrionales</taxon>
        <taxon>Desulfovibrionaceae</taxon>
        <taxon>Desulfovibrio</taxon>
    </lineage>
</organism>
<dbReference type="OrthoDB" id="9805423at2"/>
<proteinExistence type="predicted"/>
<feature type="domain" description="AB hydrolase-1" evidence="1">
    <location>
        <begin position="22"/>
        <end position="220"/>
    </location>
</feature>
<reference evidence="2 3" key="1">
    <citation type="submission" date="2016-12" db="EMBL/GenBank/DDBJ databases">
        <authorList>
            <person name="Song W.-J."/>
            <person name="Kurnit D.M."/>
        </authorList>
    </citation>
    <scope>NUCLEOTIDE SEQUENCE [LARGE SCALE GENOMIC DNA]</scope>
    <source>
        <strain evidence="2 3">DSM 11393</strain>
    </source>
</reference>
<dbReference type="InterPro" id="IPR029058">
    <property type="entry name" value="AB_hydrolase_fold"/>
</dbReference>
<evidence type="ECO:0000313" key="2">
    <source>
        <dbReference type="EMBL" id="SHN72655.1"/>
    </source>
</evidence>
<dbReference type="AlphaFoldDB" id="A0A1M7TPL8"/>
<name>A0A1M7TPL8_9BACT</name>
<accession>A0A1M7TPL8</accession>
<evidence type="ECO:0000313" key="3">
    <source>
        <dbReference type="Proteomes" id="UP000186469"/>
    </source>
</evidence>
<dbReference type="Pfam" id="PF00561">
    <property type="entry name" value="Abhydrolase_1"/>
    <property type="match status" value="1"/>
</dbReference>
<dbReference type="InterPro" id="IPR050266">
    <property type="entry name" value="AB_hydrolase_sf"/>
</dbReference>
<dbReference type="EMBL" id="FRDI01000018">
    <property type="protein sequence ID" value="SHN72655.1"/>
    <property type="molecule type" value="Genomic_DNA"/>
</dbReference>
<dbReference type="STRING" id="1121455.SAMN02745728_02334"/>
<evidence type="ECO:0000259" key="1">
    <source>
        <dbReference type="Pfam" id="PF00561"/>
    </source>
</evidence>
<gene>
    <name evidence="2" type="ORF">SAMN02745728_02334</name>
</gene>
<protein>
    <submittedName>
        <fullName evidence="2">Pimeloyl-ACP methyl ester carboxylesterase</fullName>
    </submittedName>
</protein>
<dbReference type="PRINTS" id="PR00111">
    <property type="entry name" value="ABHYDROLASE"/>
</dbReference>
<dbReference type="PANTHER" id="PTHR43798:SF5">
    <property type="entry name" value="MONOACYLGLYCEROL LIPASE ABHD6"/>
    <property type="match status" value="1"/>
</dbReference>
<keyword evidence="3" id="KW-1185">Reference proteome</keyword>
<dbReference type="PANTHER" id="PTHR43798">
    <property type="entry name" value="MONOACYLGLYCEROL LIPASE"/>
    <property type="match status" value="1"/>
</dbReference>
<dbReference type="InterPro" id="IPR000073">
    <property type="entry name" value="AB_hydrolase_1"/>
</dbReference>